<dbReference type="GeneID" id="106811202"/>
<evidence type="ECO:0000259" key="4">
    <source>
        <dbReference type="PROSITE" id="PS50102"/>
    </source>
</evidence>
<keyword evidence="1 2" id="KW-0694">RNA-binding</keyword>
<gene>
    <name evidence="6" type="primary">LOC106811202</name>
</gene>
<feature type="domain" description="RRM" evidence="4">
    <location>
        <begin position="156"/>
        <end position="233"/>
    </location>
</feature>
<keyword evidence="5" id="KW-1185">Reference proteome</keyword>
<dbReference type="InterPro" id="IPR012677">
    <property type="entry name" value="Nucleotide-bd_a/b_plait_sf"/>
</dbReference>
<feature type="domain" description="RRM" evidence="4">
    <location>
        <begin position="66"/>
        <end position="145"/>
    </location>
</feature>
<evidence type="ECO:0000313" key="6">
    <source>
        <dbReference type="RefSeq" id="XP_014670240.1"/>
    </source>
</evidence>
<evidence type="ECO:0000313" key="5">
    <source>
        <dbReference type="Proteomes" id="UP000695022"/>
    </source>
</evidence>
<dbReference type="InterPro" id="IPR050502">
    <property type="entry name" value="Euk_RNA-bind_prot"/>
</dbReference>
<dbReference type="PANTHER" id="PTHR48025">
    <property type="entry name" value="OS02G0815200 PROTEIN"/>
    <property type="match status" value="1"/>
</dbReference>
<dbReference type="PROSITE" id="PS50102">
    <property type="entry name" value="RRM"/>
    <property type="match status" value="2"/>
</dbReference>
<feature type="compositionally biased region" description="Low complexity" evidence="3">
    <location>
        <begin position="339"/>
        <end position="354"/>
    </location>
</feature>
<feature type="region of interest" description="Disordered" evidence="3">
    <location>
        <begin position="339"/>
        <end position="359"/>
    </location>
</feature>
<dbReference type="SUPFAM" id="SSF54928">
    <property type="entry name" value="RNA-binding domain, RBD"/>
    <property type="match status" value="1"/>
</dbReference>
<dbReference type="InterPro" id="IPR000504">
    <property type="entry name" value="RRM_dom"/>
</dbReference>
<dbReference type="PANTHER" id="PTHR48025:SF1">
    <property type="entry name" value="RRM DOMAIN-CONTAINING PROTEIN"/>
    <property type="match status" value="1"/>
</dbReference>
<proteinExistence type="predicted"/>
<dbReference type="Proteomes" id="UP000695022">
    <property type="component" value="Unplaced"/>
</dbReference>
<dbReference type="Gene3D" id="3.30.70.330">
    <property type="match status" value="3"/>
</dbReference>
<organism evidence="5 6">
    <name type="scientific">Priapulus caudatus</name>
    <name type="common">Priapulid worm</name>
    <dbReference type="NCBI Taxonomy" id="37621"/>
    <lineage>
        <taxon>Eukaryota</taxon>
        <taxon>Metazoa</taxon>
        <taxon>Ecdysozoa</taxon>
        <taxon>Scalidophora</taxon>
        <taxon>Priapulida</taxon>
        <taxon>Priapulimorpha</taxon>
        <taxon>Priapulimorphida</taxon>
        <taxon>Priapulidae</taxon>
        <taxon>Priapulus</taxon>
    </lineage>
</organism>
<protein>
    <submittedName>
        <fullName evidence="6">Ribonucleoprotein PTB-binding 1-like</fullName>
    </submittedName>
</protein>
<dbReference type="RefSeq" id="XP_014670240.1">
    <property type="nucleotide sequence ID" value="XM_014814754.1"/>
</dbReference>
<dbReference type="InterPro" id="IPR035979">
    <property type="entry name" value="RBD_domain_sf"/>
</dbReference>
<dbReference type="SMART" id="SM00360">
    <property type="entry name" value="RRM"/>
    <property type="match status" value="2"/>
</dbReference>
<evidence type="ECO:0000256" key="1">
    <source>
        <dbReference type="ARBA" id="ARBA00022884"/>
    </source>
</evidence>
<reference evidence="6" key="1">
    <citation type="submission" date="2025-08" db="UniProtKB">
        <authorList>
            <consortium name="RefSeq"/>
        </authorList>
    </citation>
    <scope>IDENTIFICATION</scope>
</reference>
<dbReference type="Pfam" id="PF00076">
    <property type="entry name" value="RRM_1"/>
    <property type="match status" value="2"/>
</dbReference>
<accession>A0ABM1EDG9</accession>
<evidence type="ECO:0000256" key="3">
    <source>
        <dbReference type="SAM" id="MobiDB-lite"/>
    </source>
</evidence>
<name>A0ABM1EDG9_PRICU</name>
<evidence type="ECO:0000256" key="2">
    <source>
        <dbReference type="PROSITE-ProRule" id="PRU00176"/>
    </source>
</evidence>
<sequence length="474" mass="51665">MTDCRRARPEIRDLLADFELRTVTVETAKHYAKVLPANIDAYERMMTMLQTSTLREQKLSVILSQYLLCVAHLPRDCSPDEFRRLVSMHSGTVCRCFLMPSELTGKYKGYGFIEFTTKDAANKVMNALDGWKLRTCTLHCDWLNNGHLTFASIHSRCLFVDELPEDYDDVSEFKTLFGQVAEPTYCQIALKAGNSMGVGLVEFATAEQAERTRDRMNDESLRGHHLRISYSIPGISAAMMYGKLLMSNTHGIQRGSLLPDPVLKRKAAQLGGAGNQPVMIPGLKLQQMVSANGKKPHQLGAPGTNPSGMEPPILTQMPNHLLQNVVALQQMQSLLQQQQQHHQQQQQQQQQQQLHARDSARLSQLNAKPLQPSQQVNRPNGEHLLNGLLKSVGGATKHVATMPGIINPLAGMPPPPVPPPSGVDNLVATQQTLINLLLQQNAMQGGGGGGGAGGGAPAAHLLASHLGGGGGFVR</sequence>